<name>A0ABT3HC34_9HYPH</name>
<dbReference type="Pfam" id="PF13229">
    <property type="entry name" value="Beta_helix"/>
    <property type="match status" value="1"/>
</dbReference>
<dbReference type="InterPro" id="IPR039448">
    <property type="entry name" value="Beta_helix"/>
</dbReference>
<dbReference type="EMBL" id="JAOQNS010000005">
    <property type="protein sequence ID" value="MCW2307955.1"/>
    <property type="molecule type" value="Genomic_DNA"/>
</dbReference>
<sequence>MLDRRSFLTAGGGFAAAALAPAAPARANIEVAELRGSLDASHFGARPGAVDDQSRILQMAIDQATREHRPLFIPPGRYQVSNLTLPDGAQIVGIPDETQLVYQGGGHFLLGEKAERLSLEGIVIDGSNRLLEDYAPGLVHFIDVERVTIANCSISGSAMNGISLHRCGGRIERSTVSGAGQAAIQTMEAKGLAIRDNVVTNCANGGILVHRWTEGDDGTLVTGNRVEEIYARDGGTGQNGNGINVFRAHNVMVANNRVANCAFSAIRSNAGSNVQITANSCLKSGETAIYSEFAFEGAVISDNIVDGGANGISVVNFREGGRLATVSGNLVRNMSTIGPYTSEPPGFGSGIAAEGDTTIANNVVENVPLFGLALGWGPHMRNVTATGNIVRNAKVGIAVSVVDGVGPAVVANNILEETADGAIIGFRWADRASDDLVDGGGDAFAGLTVANNVAR</sequence>
<dbReference type="SUPFAM" id="SSF51126">
    <property type="entry name" value="Pectin lyase-like"/>
    <property type="match status" value="1"/>
</dbReference>
<dbReference type="SMART" id="SM00710">
    <property type="entry name" value="PbH1"/>
    <property type="match status" value="8"/>
</dbReference>
<evidence type="ECO:0000313" key="2">
    <source>
        <dbReference type="EMBL" id="MCW2307955.1"/>
    </source>
</evidence>
<evidence type="ECO:0000259" key="1">
    <source>
        <dbReference type="Pfam" id="PF13229"/>
    </source>
</evidence>
<comment type="caution">
    <text evidence="2">The sequence shown here is derived from an EMBL/GenBank/DDBJ whole genome shotgun (WGS) entry which is preliminary data.</text>
</comment>
<dbReference type="Gene3D" id="2.160.20.10">
    <property type="entry name" value="Single-stranded right-handed beta-helix, Pectin lyase-like"/>
    <property type="match status" value="3"/>
</dbReference>
<proteinExistence type="predicted"/>
<dbReference type="NCBIfam" id="TIGR03807">
    <property type="entry name" value="RR_fam_repeat"/>
    <property type="match status" value="1"/>
</dbReference>
<organism evidence="2 3">
    <name type="scientific">Rhodobium gokarnense</name>
    <dbReference type="NCBI Taxonomy" id="364296"/>
    <lineage>
        <taxon>Bacteria</taxon>
        <taxon>Pseudomonadati</taxon>
        <taxon>Pseudomonadota</taxon>
        <taxon>Alphaproteobacteria</taxon>
        <taxon>Hyphomicrobiales</taxon>
        <taxon>Rhodobiaceae</taxon>
        <taxon>Rhodobium</taxon>
    </lineage>
</organism>
<dbReference type="InterPro" id="IPR006311">
    <property type="entry name" value="TAT_signal"/>
</dbReference>
<dbReference type="NCBIfam" id="TIGR03808">
    <property type="entry name" value="RR_plus_rpt_1"/>
    <property type="match status" value="1"/>
</dbReference>
<evidence type="ECO:0000313" key="3">
    <source>
        <dbReference type="Proteomes" id="UP001209755"/>
    </source>
</evidence>
<dbReference type="InterPro" id="IPR011050">
    <property type="entry name" value="Pectin_lyase_fold/virulence"/>
</dbReference>
<dbReference type="Proteomes" id="UP001209755">
    <property type="component" value="Unassembled WGS sequence"/>
</dbReference>
<dbReference type="RefSeq" id="WP_264601575.1">
    <property type="nucleotide sequence ID" value="NZ_JAOQNS010000005.1"/>
</dbReference>
<accession>A0ABT3HC34</accession>
<protein>
    <submittedName>
        <fullName evidence="2">Secreted repeat protein (TIGR03808 family)</fullName>
    </submittedName>
</protein>
<keyword evidence="3" id="KW-1185">Reference proteome</keyword>
<dbReference type="InterPro" id="IPR012334">
    <property type="entry name" value="Pectin_lyas_fold"/>
</dbReference>
<feature type="domain" description="Right handed beta helix" evidence="1">
    <location>
        <begin position="141"/>
        <end position="318"/>
    </location>
</feature>
<dbReference type="InterPro" id="IPR022388">
    <property type="entry name" value="CHP03808"/>
</dbReference>
<dbReference type="PROSITE" id="PS51318">
    <property type="entry name" value="TAT"/>
    <property type="match status" value="1"/>
</dbReference>
<dbReference type="InterPro" id="IPR006626">
    <property type="entry name" value="PbH1"/>
</dbReference>
<dbReference type="PANTHER" id="PTHR36453">
    <property type="entry name" value="SECRETED PROTEIN-RELATED"/>
    <property type="match status" value="1"/>
</dbReference>
<dbReference type="PANTHER" id="PTHR36453:SF1">
    <property type="entry name" value="RIGHT HANDED BETA HELIX DOMAIN-CONTAINING PROTEIN"/>
    <property type="match status" value="1"/>
</dbReference>
<gene>
    <name evidence="2" type="ORF">M2319_002292</name>
</gene>
<reference evidence="3" key="1">
    <citation type="submission" date="2023-07" db="EMBL/GenBank/DDBJ databases">
        <title>Genome sequencing of Purple Non-Sulfur Bacteria from various extreme environments.</title>
        <authorList>
            <person name="Mayer M."/>
        </authorList>
    </citation>
    <scope>NUCLEOTIDE SEQUENCE [LARGE SCALE GENOMIC DNA]</scope>
    <source>
        <strain evidence="3">DSM 17935</strain>
    </source>
</reference>
<dbReference type="InterPro" id="IPR022444">
    <property type="entry name" value="Cofactor-bd_rpt"/>
</dbReference>